<gene>
    <name evidence="12" type="primary">pufC</name>
</gene>
<keyword evidence="3 9" id="KW-0813">Transport</keyword>
<name>O30845_ECTSH</name>
<keyword evidence="6 9" id="KW-0479">Metal-binding</keyword>
<dbReference type="InterPro" id="IPR036280">
    <property type="entry name" value="Multihaem_cyt_sf"/>
</dbReference>
<feature type="binding site" description="axial binding residue" evidence="11">
    <location>
        <position position="113"/>
    </location>
    <ligand>
        <name>heme</name>
        <dbReference type="ChEBI" id="CHEBI:30413"/>
        <label>1</label>
    </ligand>
    <ligandPart>
        <name>Fe</name>
        <dbReference type="ChEBI" id="CHEBI:18248"/>
    </ligandPart>
</feature>
<keyword evidence="4 9" id="KW-0602">Photosynthesis</keyword>
<dbReference type="GO" id="GO:0005506">
    <property type="term" value="F:iron ion binding"/>
    <property type="evidence" value="ECO:0007669"/>
    <property type="project" value="InterPro"/>
</dbReference>
<organism evidence="12">
    <name type="scientific">Ectothiorhodospira shaposhnikovii</name>
    <name type="common">Ectothiorhodospira vacuolata</name>
    <dbReference type="NCBI Taxonomy" id="1054"/>
    <lineage>
        <taxon>Bacteria</taxon>
        <taxon>Pseudomonadati</taxon>
        <taxon>Pseudomonadota</taxon>
        <taxon>Gammaproteobacteria</taxon>
        <taxon>Chromatiales</taxon>
        <taxon>Ectothiorhodospiraceae</taxon>
        <taxon>Ectothiorhodospira</taxon>
    </lineage>
</organism>
<evidence type="ECO:0000256" key="2">
    <source>
        <dbReference type="ARBA" id="ARBA00015978"/>
    </source>
</evidence>
<keyword evidence="9" id="KW-0674">Reaction center</keyword>
<evidence type="ECO:0000256" key="11">
    <source>
        <dbReference type="PIRSR" id="PIRSR000017-2"/>
    </source>
</evidence>
<keyword evidence="5 9" id="KW-0349">Heme</keyword>
<evidence type="ECO:0000256" key="3">
    <source>
        <dbReference type="ARBA" id="ARBA00022448"/>
    </source>
</evidence>
<evidence type="ECO:0000256" key="8">
    <source>
        <dbReference type="ARBA" id="ARBA00023004"/>
    </source>
</evidence>
<comment type="function">
    <text evidence="1 9">The reaction center of purple bacteria contains a tightly bound cytochrome molecule which re-reduces the photo oxidized primary electron donor.</text>
</comment>
<feature type="binding site" description="axial binding residue" evidence="11">
    <location>
        <position position="243"/>
    </location>
    <ligand>
        <name>heme</name>
        <dbReference type="ChEBI" id="CHEBI:30413"/>
        <label>3</label>
    </ligand>
    <ligandPart>
        <name>Fe</name>
        <dbReference type="ChEBI" id="CHEBI:18248"/>
    </ligandPart>
</feature>
<dbReference type="GO" id="GO:0009055">
    <property type="term" value="F:electron transfer activity"/>
    <property type="evidence" value="ECO:0007669"/>
    <property type="project" value="InterPro"/>
</dbReference>
<feature type="binding site" description="covalent" evidence="10">
    <location>
        <position position="257"/>
    </location>
    <ligand>
        <name>heme</name>
        <dbReference type="ChEBI" id="CHEBI:30413"/>
        <label>3</label>
    </ligand>
</feature>
<keyword evidence="7 9" id="KW-0249">Electron transport</keyword>
<dbReference type="PIRSF" id="PIRSF000017">
    <property type="entry name" value="RC_cytochrome"/>
    <property type="match status" value="1"/>
</dbReference>
<proteinExistence type="predicted"/>
<dbReference type="GO" id="GO:0030077">
    <property type="term" value="C:plasma membrane light-harvesting complex"/>
    <property type="evidence" value="ECO:0007669"/>
    <property type="project" value="InterPro"/>
</dbReference>
<feature type="binding site" description="covalent" evidence="10">
    <location>
        <position position="317"/>
    </location>
    <ligand>
        <name>heme</name>
        <dbReference type="ChEBI" id="CHEBI:30413"/>
        <label>4</label>
    </ligand>
</feature>
<evidence type="ECO:0000256" key="6">
    <source>
        <dbReference type="ARBA" id="ARBA00022723"/>
    </source>
</evidence>
<feature type="binding site" description="covalent" evidence="10">
    <location>
        <position position="254"/>
    </location>
    <ligand>
        <name>heme</name>
        <dbReference type="ChEBI" id="CHEBI:30413"/>
        <label>3</label>
    </ligand>
</feature>
<dbReference type="NCBIfam" id="NF040706">
    <property type="entry name" value="photo_cyt_PufC"/>
    <property type="match status" value="1"/>
</dbReference>
<dbReference type="SUPFAM" id="SSF48695">
    <property type="entry name" value="Multiheme cytochromes"/>
    <property type="match status" value="1"/>
</dbReference>
<feature type="binding site" description="covalent" evidence="10">
    <location>
        <position position="314"/>
    </location>
    <ligand>
        <name>heme</name>
        <dbReference type="ChEBI" id="CHEBI:30413"/>
        <label>4</label>
    </ligand>
</feature>
<dbReference type="PROSITE" id="PS51257">
    <property type="entry name" value="PROKAR_LIPOPROTEIN"/>
    <property type="match status" value="1"/>
</dbReference>
<feature type="binding site" description="covalent" evidence="10">
    <location>
        <position position="109"/>
    </location>
    <ligand>
        <name>heme</name>
        <dbReference type="ChEBI" id="CHEBI:30413"/>
        <label>1</label>
    </ligand>
</feature>
<feature type="binding site" description="axial binding residue" evidence="11">
    <location>
        <position position="132"/>
    </location>
    <ligand>
        <name>heme</name>
        <dbReference type="ChEBI" id="CHEBI:30413"/>
        <label>2</label>
    </ligand>
    <ligandPart>
        <name>Fe</name>
        <dbReference type="ChEBI" id="CHEBI:18248"/>
    </ligandPart>
</feature>
<dbReference type="CDD" id="cd09224">
    <property type="entry name" value="CytoC_RC"/>
    <property type="match status" value="1"/>
</dbReference>
<dbReference type="EMBL" id="AF018955">
    <property type="protein sequence ID" value="AAB67248.1"/>
    <property type="molecule type" value="Genomic_DNA"/>
</dbReference>
<dbReference type="InterPro" id="IPR023119">
    <property type="entry name" value="Multihaem_cyt_PRC_cyt_su-like"/>
</dbReference>
<accession>O30845</accession>
<feature type="binding site" description="axial binding residue" evidence="11">
    <location>
        <position position="258"/>
    </location>
    <ligand>
        <name>heme</name>
        <dbReference type="ChEBI" id="CHEBI:30413"/>
        <label>3</label>
    </ligand>
    <ligandPart>
        <name>Fe</name>
        <dbReference type="ChEBI" id="CHEBI:18248"/>
    </ligandPart>
</feature>
<dbReference type="GO" id="GO:0020037">
    <property type="term" value="F:heme binding"/>
    <property type="evidence" value="ECO:0007669"/>
    <property type="project" value="InterPro"/>
</dbReference>
<feature type="binding site" description="axial binding residue" evidence="11">
    <location>
        <position position="146"/>
    </location>
    <ligand>
        <name>heme</name>
        <dbReference type="ChEBI" id="CHEBI:30413"/>
        <label>4</label>
    </ligand>
    <ligandPart>
        <name>Fe</name>
        <dbReference type="ChEBI" id="CHEBI:18248"/>
    </ligandPart>
</feature>
<evidence type="ECO:0000313" key="12">
    <source>
        <dbReference type="EMBL" id="AAB67248.1"/>
    </source>
</evidence>
<feature type="binding site" description="covalent" evidence="10">
    <location>
        <position position="157"/>
    </location>
    <ligand>
        <name>heme</name>
        <dbReference type="ChEBI" id="CHEBI:30413"/>
        <label>2</label>
    </ligand>
</feature>
<dbReference type="GO" id="GO:0019684">
    <property type="term" value="P:photosynthesis, light reaction"/>
    <property type="evidence" value="ECO:0007669"/>
    <property type="project" value="InterPro"/>
</dbReference>
<feature type="binding site" description="covalent" evidence="10">
    <location>
        <position position="112"/>
    </location>
    <ligand>
        <name>heme</name>
        <dbReference type="ChEBI" id="CHEBI:30413"/>
        <label>1</label>
    </ligand>
</feature>
<feature type="binding site" description="axial binding residue" evidence="11">
    <location>
        <position position="158"/>
    </location>
    <ligand>
        <name>heme</name>
        <dbReference type="ChEBI" id="CHEBI:30413"/>
        <label>2</label>
    </ligand>
    <ligandPart>
        <name>Fe</name>
        <dbReference type="ChEBI" id="CHEBI:18248"/>
    </ligandPart>
</feature>
<dbReference type="AlphaFoldDB" id="O30845"/>
<comment type="PTM">
    <text evidence="9 10">Binds 4 heme groups per subunit.</text>
</comment>
<feature type="binding site" description="axial binding residue" evidence="11">
    <location>
        <position position="96"/>
    </location>
    <ligand>
        <name>heme</name>
        <dbReference type="ChEBI" id="CHEBI:30413"/>
        <label>1</label>
    </ligand>
    <ligandPart>
        <name>Fe</name>
        <dbReference type="ChEBI" id="CHEBI:18248"/>
    </ligandPart>
</feature>
<evidence type="ECO:0000256" key="10">
    <source>
        <dbReference type="PIRSR" id="PIRSR000017-1"/>
    </source>
</evidence>
<dbReference type="InterPro" id="IPR003158">
    <property type="entry name" value="Photosyn_RC_cyt_c-su"/>
</dbReference>
<evidence type="ECO:0000256" key="5">
    <source>
        <dbReference type="ARBA" id="ARBA00022617"/>
    </source>
</evidence>
<dbReference type="Gene3D" id="1.10.468.10">
    <property type="entry name" value="Photosynthetic Reaction Center, subunit C, domain 2"/>
    <property type="match status" value="2"/>
</dbReference>
<protein>
    <recommendedName>
        <fullName evidence="2 9">Photosynthetic reaction center cytochrome c subunit</fullName>
    </recommendedName>
</protein>
<reference evidence="12" key="1">
    <citation type="submission" date="1997-08" db="EMBL/GenBank/DDBJ databases">
        <title>Sequence analysis of the puf operon genes of Ectothiorhodospira shaposhnikovii.</title>
        <authorList>
            <person name="Zhang S."/>
            <person name="Gingras G."/>
        </authorList>
    </citation>
    <scope>NUCLEOTIDE SEQUENCE</scope>
    <source>
        <strain evidence="12">ATCC31751</strain>
    </source>
</reference>
<feature type="binding site" description="covalent" evidence="10">
    <location>
        <position position="154"/>
    </location>
    <ligand>
        <name>heme</name>
        <dbReference type="ChEBI" id="CHEBI:30413"/>
        <label>2</label>
    </ligand>
</feature>
<feature type="binding site" description="axial binding residue" evidence="11">
    <location>
        <position position="318"/>
    </location>
    <ligand>
        <name>heme</name>
        <dbReference type="ChEBI" id="CHEBI:30413"/>
        <label>4</label>
    </ligand>
    <ligandPart>
        <name>Fe</name>
        <dbReference type="ChEBI" id="CHEBI:18248"/>
    </ligandPart>
</feature>
<evidence type="ECO:0000256" key="1">
    <source>
        <dbReference type="ARBA" id="ARBA00003196"/>
    </source>
</evidence>
<dbReference type="Pfam" id="PF02276">
    <property type="entry name" value="CytoC_RC"/>
    <property type="match status" value="1"/>
</dbReference>
<sequence>MKTMTRKTTTVAALAGAALLMTGCELPIGIETEQTGYRGLGMEQVTKRHLEAMKRSGMEIPEPERPAAAAGPRAGDIYENVKVLGDLNISEFNRLMNAITAWVAPEEGCNYCHTPGNFADENVYTKIVSRRMLEMTYTINQEWTAHVGETGVTCYTCHMGNPVPENIWYEDPGFKQAGAFAASRMGRTWSGTNVASASLPNDVFTPFLQGDEPKNIRVTPRPRCRWVTIRTTWWTSEWVHGLMIHFSVALGANCTTCHNTNNFPEWQTSPPQRVTAWHGIEMVRALNNQYLNPLQPEYPDYRLGPTGDAPKTNCATCHNGLQLPLDRAQMLKDYPELNRVNHRGAQPALPPALLLKLPVTQMRRLSKGNSSYLSAE</sequence>
<evidence type="ECO:0000256" key="7">
    <source>
        <dbReference type="ARBA" id="ARBA00022982"/>
    </source>
</evidence>
<evidence type="ECO:0000256" key="9">
    <source>
        <dbReference type="PIRNR" id="PIRNR000017"/>
    </source>
</evidence>
<evidence type="ECO:0000256" key="4">
    <source>
        <dbReference type="ARBA" id="ARBA00022531"/>
    </source>
</evidence>
<keyword evidence="8 9" id="KW-0408">Iron</keyword>